<sequence>MENKFKEILFSIYIFLFSLVTSVIAVVNTTSIYKFCITKYSIESASGVKREVLINEYTKIIRYLRNPFIKELNFENFPMSYEGKYHFFEVKKIIFTIEILFCIFLIIGIILFILYKRKKFKFPIKSLSYMFNFVIVGFFSLLVSFYFDFSYVFNKFHEILFNNDYWIFDERKDPIIKALPEEFFMVCGVVCILIVIIISIISKLIYLYYKNKIEIKMD</sequence>
<feature type="transmembrane region" description="Helical" evidence="1">
    <location>
        <begin position="127"/>
        <end position="147"/>
    </location>
</feature>
<reference evidence="2 3" key="1">
    <citation type="submission" date="2021-03" db="EMBL/GenBank/DDBJ databases">
        <title>Genomic Encyclopedia of Type Strains, Phase IV (KMG-IV): sequencing the most valuable type-strain genomes for metagenomic binning, comparative biology and taxonomic classification.</title>
        <authorList>
            <person name="Goeker M."/>
        </authorList>
    </citation>
    <scope>NUCLEOTIDE SEQUENCE [LARGE SCALE GENOMIC DNA]</scope>
    <source>
        <strain evidence="2 3">DSM 3984</strain>
    </source>
</reference>
<keyword evidence="1" id="KW-0472">Membrane</keyword>
<keyword evidence="1" id="KW-0812">Transmembrane</keyword>
<evidence type="ECO:0000256" key="1">
    <source>
        <dbReference type="SAM" id="Phobius"/>
    </source>
</evidence>
<dbReference type="Pfam" id="PF07314">
    <property type="entry name" value="Lit"/>
    <property type="match status" value="1"/>
</dbReference>
<feature type="transmembrane region" description="Helical" evidence="1">
    <location>
        <begin position="183"/>
        <end position="209"/>
    </location>
</feature>
<evidence type="ECO:0000313" key="2">
    <source>
        <dbReference type="EMBL" id="MBP1888705.1"/>
    </source>
</evidence>
<organism evidence="2 3">
    <name type="scientific">Clostridium moniliforme</name>
    <dbReference type="NCBI Taxonomy" id="39489"/>
    <lineage>
        <taxon>Bacteria</taxon>
        <taxon>Bacillati</taxon>
        <taxon>Bacillota</taxon>
        <taxon>Clostridia</taxon>
        <taxon>Eubacteriales</taxon>
        <taxon>Clostridiaceae</taxon>
        <taxon>Clostridium</taxon>
    </lineage>
</organism>
<name>A0ABS4EXH2_9CLOT</name>
<accession>A0ABS4EXH2</accession>
<dbReference type="InterPro" id="IPR010178">
    <property type="entry name" value="Lit"/>
</dbReference>
<comment type="caution">
    <text evidence="2">The sequence shown here is derived from an EMBL/GenBank/DDBJ whole genome shotgun (WGS) entry which is preliminary data.</text>
</comment>
<feature type="transmembrane region" description="Helical" evidence="1">
    <location>
        <begin position="93"/>
        <end position="115"/>
    </location>
</feature>
<feature type="transmembrane region" description="Helical" evidence="1">
    <location>
        <begin position="12"/>
        <end position="33"/>
    </location>
</feature>
<keyword evidence="1" id="KW-1133">Transmembrane helix</keyword>
<dbReference type="NCBIfam" id="TIGR01906">
    <property type="entry name" value="integ_TIGR01906"/>
    <property type="match status" value="1"/>
</dbReference>
<evidence type="ECO:0000313" key="3">
    <source>
        <dbReference type="Proteomes" id="UP000783390"/>
    </source>
</evidence>
<proteinExistence type="predicted"/>
<keyword evidence="3" id="KW-1185">Reference proteome</keyword>
<dbReference type="RefSeq" id="WP_209795438.1">
    <property type="nucleotide sequence ID" value="NZ_JAGGJZ010000001.1"/>
</dbReference>
<dbReference type="EMBL" id="JAGGJZ010000001">
    <property type="protein sequence ID" value="MBP1888705.1"/>
    <property type="molecule type" value="Genomic_DNA"/>
</dbReference>
<protein>
    <submittedName>
        <fullName evidence="2">Integral membrane protein (TIGR01906 family)</fullName>
    </submittedName>
</protein>
<dbReference type="Proteomes" id="UP000783390">
    <property type="component" value="Unassembled WGS sequence"/>
</dbReference>
<gene>
    <name evidence="2" type="ORF">J2Z53_000284</name>
</gene>